<keyword evidence="5" id="KW-0812">Transmembrane</keyword>
<dbReference type="EMBL" id="UGYW01000002">
    <property type="protein sequence ID" value="SUJ27064.1"/>
    <property type="molecule type" value="Genomic_DNA"/>
</dbReference>
<dbReference type="InterPro" id="IPR051906">
    <property type="entry name" value="TolC-like"/>
</dbReference>
<evidence type="ECO:0000256" key="6">
    <source>
        <dbReference type="ARBA" id="ARBA00023136"/>
    </source>
</evidence>
<dbReference type="Gene3D" id="1.20.1600.10">
    <property type="entry name" value="Outer membrane efflux proteins (OEP)"/>
    <property type="match status" value="1"/>
</dbReference>
<evidence type="ECO:0000256" key="8">
    <source>
        <dbReference type="SAM" id="SignalP"/>
    </source>
</evidence>
<evidence type="ECO:0000256" key="7">
    <source>
        <dbReference type="ARBA" id="ARBA00023237"/>
    </source>
</evidence>
<dbReference type="RefSeq" id="WP_115171418.1">
    <property type="nucleotide sequence ID" value="NZ_UGYW01000002.1"/>
</dbReference>
<evidence type="ECO:0000256" key="3">
    <source>
        <dbReference type="ARBA" id="ARBA00022448"/>
    </source>
</evidence>
<dbReference type="Pfam" id="PF02321">
    <property type="entry name" value="OEP"/>
    <property type="match status" value="2"/>
</dbReference>
<evidence type="ECO:0000256" key="4">
    <source>
        <dbReference type="ARBA" id="ARBA00022452"/>
    </source>
</evidence>
<dbReference type="PANTHER" id="PTHR30026:SF20">
    <property type="entry name" value="OUTER MEMBRANE PROTEIN TOLC"/>
    <property type="match status" value="1"/>
</dbReference>
<dbReference type="PANTHER" id="PTHR30026">
    <property type="entry name" value="OUTER MEMBRANE PROTEIN TOLC"/>
    <property type="match status" value="1"/>
</dbReference>
<proteinExistence type="inferred from homology"/>
<dbReference type="InterPro" id="IPR003423">
    <property type="entry name" value="OMP_efflux"/>
</dbReference>
<keyword evidence="8" id="KW-0732">Signal</keyword>
<accession>A0A380CT09</accession>
<keyword evidence="7" id="KW-0998">Cell outer membrane</keyword>
<evidence type="ECO:0000313" key="10">
    <source>
        <dbReference type="Proteomes" id="UP000254893"/>
    </source>
</evidence>
<sequence>MAKKLTNYLLLGACLSLATFCQAQSNITVQEAIKLTLERNLQIKEAEYRRQLTEQDVSQAKGNLYPNLSLNGNQSNNYGFGFDQVSGNVVRGQWNHNANAQLSSSYAVFQGFQLVNQVKANKLRLLSDATAVEKAKNDLILSVLTNYLQAITNNELYEASKQQLKLSKEQLRTDSIQFEVGNKTLADLSQAKNQVATDELNMLNSNNAYELSMLELKQLMEMPGDTSISLVKPDISALISEATTYDARNVFSRALDTQPDIKQAQINTQVAEKNIEIAQGGYYPTVSISTGYGTNYSSNAKKVDPNTLDPMNPQFIRMPFGEQLDQNKSFSAGLSLNVPIFNNRRTKTAVAKAKIGRLQAQNQEDLVKRNLNKTINQAVLDLKAARQQFVSSETAFVTAKEAYEVIKERYDVGMANAMELSTAQTKMNKAEFDMIQAKYTSVFKEKVIDYYIGNPIKF</sequence>
<dbReference type="GO" id="GO:0009279">
    <property type="term" value="C:cell outer membrane"/>
    <property type="evidence" value="ECO:0007669"/>
    <property type="project" value="UniProtKB-SubCell"/>
</dbReference>
<dbReference type="GO" id="GO:0015288">
    <property type="term" value="F:porin activity"/>
    <property type="evidence" value="ECO:0007669"/>
    <property type="project" value="TreeGrafter"/>
</dbReference>
<keyword evidence="3" id="KW-0813">Transport</keyword>
<keyword evidence="6" id="KW-0472">Membrane</keyword>
<organism evidence="9 10">
    <name type="scientific">Sphingobacterium spiritivorum</name>
    <name type="common">Flavobacterium spiritivorum</name>
    <dbReference type="NCBI Taxonomy" id="258"/>
    <lineage>
        <taxon>Bacteria</taxon>
        <taxon>Pseudomonadati</taxon>
        <taxon>Bacteroidota</taxon>
        <taxon>Sphingobacteriia</taxon>
        <taxon>Sphingobacteriales</taxon>
        <taxon>Sphingobacteriaceae</taxon>
        <taxon>Sphingobacterium</taxon>
    </lineage>
</organism>
<dbReference type="AlphaFoldDB" id="A0A380CT09"/>
<keyword evidence="4" id="KW-1134">Transmembrane beta strand</keyword>
<protein>
    <submittedName>
        <fullName evidence="9">Outer membrane efflux protein BepC</fullName>
    </submittedName>
</protein>
<comment type="subcellular location">
    <subcellularLocation>
        <location evidence="1">Cell outer membrane</location>
    </subcellularLocation>
</comment>
<feature type="signal peptide" evidence="8">
    <location>
        <begin position="1"/>
        <end position="23"/>
    </location>
</feature>
<feature type="chain" id="PRO_5016846066" evidence="8">
    <location>
        <begin position="24"/>
        <end position="458"/>
    </location>
</feature>
<evidence type="ECO:0000256" key="2">
    <source>
        <dbReference type="ARBA" id="ARBA00007613"/>
    </source>
</evidence>
<dbReference type="SUPFAM" id="SSF56954">
    <property type="entry name" value="Outer membrane efflux proteins (OEP)"/>
    <property type="match status" value="1"/>
</dbReference>
<name>A0A380CT09_SPHSI</name>
<reference evidence="9 10" key="1">
    <citation type="submission" date="2018-06" db="EMBL/GenBank/DDBJ databases">
        <authorList>
            <consortium name="Pathogen Informatics"/>
            <person name="Doyle S."/>
        </authorList>
    </citation>
    <scope>NUCLEOTIDE SEQUENCE [LARGE SCALE GENOMIC DNA]</scope>
    <source>
        <strain evidence="9 10">NCTC11388</strain>
    </source>
</reference>
<dbReference type="GO" id="GO:1990281">
    <property type="term" value="C:efflux pump complex"/>
    <property type="evidence" value="ECO:0007669"/>
    <property type="project" value="TreeGrafter"/>
</dbReference>
<evidence type="ECO:0000256" key="1">
    <source>
        <dbReference type="ARBA" id="ARBA00004442"/>
    </source>
</evidence>
<gene>
    <name evidence="9" type="primary">bepC_2</name>
    <name evidence="9" type="ORF">NCTC11388_04067</name>
</gene>
<evidence type="ECO:0000313" key="9">
    <source>
        <dbReference type="EMBL" id="SUJ27064.1"/>
    </source>
</evidence>
<evidence type="ECO:0000256" key="5">
    <source>
        <dbReference type="ARBA" id="ARBA00022692"/>
    </source>
</evidence>
<comment type="similarity">
    <text evidence="2">Belongs to the outer membrane factor (OMF) (TC 1.B.17) family.</text>
</comment>
<dbReference type="Proteomes" id="UP000254893">
    <property type="component" value="Unassembled WGS sequence"/>
</dbReference>
<dbReference type="GO" id="GO:0015562">
    <property type="term" value="F:efflux transmembrane transporter activity"/>
    <property type="evidence" value="ECO:0007669"/>
    <property type="project" value="InterPro"/>
</dbReference>